<dbReference type="AlphaFoldDB" id="A0A4R2H3U2"/>
<keyword evidence="4" id="KW-1185">Reference proteome</keyword>
<evidence type="ECO:0000313" key="4">
    <source>
        <dbReference type="Proteomes" id="UP000622648"/>
    </source>
</evidence>
<dbReference type="Proteomes" id="UP000622648">
    <property type="component" value="Unassembled WGS sequence"/>
</dbReference>
<dbReference type="RefSeq" id="WP_208864584.1">
    <property type="nucleotide sequence ID" value="NZ_BMJO01000002.1"/>
</dbReference>
<protein>
    <submittedName>
        <fullName evidence="2">Uncharacterized protein</fullName>
    </submittedName>
</protein>
<proteinExistence type="predicted"/>
<accession>A0A4R2H3U2</accession>
<sequence length="431" mass="49876">MMKKFYITILLFIFIQTAFGQKVSTFQDSISTYFNEIKDEAKKHQQLWGKDLYGPILLVNPSTRKLFANFPDTAGILRDDDKIYSGILPKEVNIANTSVSWNGKRWAMIMLPLPADKQGRLNLLAHELFHVSQPALGFKLFNNENNHLDQKDGRIYLRLELEALQNAVQTTNENKRKMHLTDALIFRKYRYSLYPGADTTENLLELNEGIAEYTGLVISGRNEKQTIEHFVKSINSFLRNPTFVRSFAYQTTPIYAYLLAITKKSWNREITVKTNLTDYFIKKFDLSLPNDLKKATDLRLYQYNGAVIISEEKAREEQTKKMIAEYKSKFITQPHFELVFEQMNVSFDPRNLMPIENKGTVYPNIRVTDKWGILTVDNGALMSISWDKISVTIPLKNENNSITGDGWKLELKENYSIVKDDITGNYKLTKK</sequence>
<reference evidence="1" key="4">
    <citation type="submission" date="2024-05" db="EMBL/GenBank/DDBJ databases">
        <authorList>
            <person name="Sun Q."/>
            <person name="Zhou Y."/>
        </authorList>
    </citation>
    <scope>NUCLEOTIDE SEQUENCE</scope>
    <source>
        <strain evidence="1">CGMCC 1.15644</strain>
    </source>
</reference>
<reference evidence="4" key="2">
    <citation type="journal article" date="2019" name="Int. J. Syst. Evol. Microbiol.">
        <title>The Global Catalogue of Microorganisms (GCM) 10K type strain sequencing project: providing services to taxonomists for standard genome sequencing and annotation.</title>
        <authorList>
            <consortium name="The Broad Institute Genomics Platform"/>
            <consortium name="The Broad Institute Genome Sequencing Center for Infectious Disease"/>
            <person name="Wu L."/>
            <person name="Ma J."/>
        </authorList>
    </citation>
    <scope>NUCLEOTIDE SEQUENCE [LARGE SCALE GENOMIC DNA]</scope>
    <source>
        <strain evidence="4">CGMCC 1.15644</strain>
    </source>
</reference>
<dbReference type="EMBL" id="SLWO01000009">
    <property type="protein sequence ID" value="TCO19959.1"/>
    <property type="molecule type" value="Genomic_DNA"/>
</dbReference>
<evidence type="ECO:0000313" key="3">
    <source>
        <dbReference type="Proteomes" id="UP000295684"/>
    </source>
</evidence>
<evidence type="ECO:0000313" key="2">
    <source>
        <dbReference type="EMBL" id="TCO19959.1"/>
    </source>
</evidence>
<gene>
    <name evidence="2" type="ORF">EV200_109143</name>
    <name evidence="1" type="ORF">GCM10011413_15400</name>
</gene>
<reference evidence="1" key="1">
    <citation type="journal article" date="2014" name="Int. J. Syst. Evol. Microbiol.">
        <title>Complete genome of a new Firmicutes species belonging to the dominant human colonic microbiota ('Ruminococcus bicirculans') reveals two chromosomes and a selective capacity to utilize plant glucans.</title>
        <authorList>
            <consortium name="NISC Comparative Sequencing Program"/>
            <person name="Wegmann U."/>
            <person name="Louis P."/>
            <person name="Goesmann A."/>
            <person name="Henrissat B."/>
            <person name="Duncan S.H."/>
            <person name="Flint H.J."/>
        </authorList>
    </citation>
    <scope>NUCLEOTIDE SEQUENCE</scope>
    <source>
        <strain evidence="1">CGMCC 1.15644</strain>
    </source>
</reference>
<comment type="caution">
    <text evidence="2">The sequence shown here is derived from an EMBL/GenBank/DDBJ whole genome shotgun (WGS) entry which is preliminary data.</text>
</comment>
<reference evidence="2 3" key="3">
    <citation type="submission" date="2019-03" db="EMBL/GenBank/DDBJ databases">
        <title>Genomic Encyclopedia of Type Strains, Phase IV (KMG-IV): sequencing the most valuable type-strain genomes for metagenomic binning, comparative biology and taxonomic classification.</title>
        <authorList>
            <person name="Goeker M."/>
        </authorList>
    </citation>
    <scope>NUCLEOTIDE SEQUENCE [LARGE SCALE GENOMIC DNA]</scope>
    <source>
        <strain evidence="2 3">DSM 103236</strain>
    </source>
</reference>
<dbReference type="EMBL" id="BMJO01000002">
    <property type="protein sequence ID" value="GGE50089.1"/>
    <property type="molecule type" value="Genomic_DNA"/>
</dbReference>
<dbReference type="Proteomes" id="UP000295684">
    <property type="component" value="Unassembled WGS sequence"/>
</dbReference>
<evidence type="ECO:0000313" key="1">
    <source>
        <dbReference type="EMBL" id="GGE50089.1"/>
    </source>
</evidence>
<name>A0A4R2H3U2_9SPHI</name>
<organism evidence="2 3">
    <name type="scientific">Pedobacter psychrotolerans</name>
    <dbReference type="NCBI Taxonomy" id="1843235"/>
    <lineage>
        <taxon>Bacteria</taxon>
        <taxon>Pseudomonadati</taxon>
        <taxon>Bacteroidota</taxon>
        <taxon>Sphingobacteriia</taxon>
        <taxon>Sphingobacteriales</taxon>
        <taxon>Sphingobacteriaceae</taxon>
        <taxon>Pedobacter</taxon>
    </lineage>
</organism>